<reference evidence="3" key="1">
    <citation type="journal article" date="2011" name="Nature">
        <title>Genome sequence and analysis of the tuber crop potato.</title>
        <authorList>
            <consortium name="The Potato Genome Sequencing Consortium"/>
        </authorList>
    </citation>
    <scope>NUCLEOTIDE SEQUENCE [LARGE SCALE GENOMIC DNA]</scope>
    <source>
        <strain evidence="3">cv. DM1-3 516 R44</strain>
    </source>
</reference>
<dbReference type="InParanoid" id="M1DRH5"/>
<dbReference type="Gramene" id="PGSC0003DMT400093223">
    <property type="protein sequence ID" value="PGSC0003DMT400093223"/>
    <property type="gene ID" value="PGSC0003DMG400042794"/>
</dbReference>
<evidence type="ECO:0000313" key="2">
    <source>
        <dbReference type="EnsemblPlants" id="PGSC0003DMT400093223"/>
    </source>
</evidence>
<dbReference type="EnsemblPlants" id="PGSC0003DMT400093223">
    <property type="protein sequence ID" value="PGSC0003DMT400093223"/>
    <property type="gene ID" value="PGSC0003DMG400042794"/>
</dbReference>
<protein>
    <submittedName>
        <fullName evidence="2">Uncharacterized protein</fullName>
    </submittedName>
</protein>
<dbReference type="PaxDb" id="4113-PGSC0003DMT400093223"/>
<dbReference type="Proteomes" id="UP000011115">
    <property type="component" value="Unassembled WGS sequence"/>
</dbReference>
<evidence type="ECO:0000313" key="3">
    <source>
        <dbReference type="Proteomes" id="UP000011115"/>
    </source>
</evidence>
<sequence>MVRRRAEWIGDIDLNRLKSQKRDSERPRQEGDGKVHSTYRPPGDSPRSRDSYGSFRVDDLLSRIINKVEGSDEML</sequence>
<name>M1DRH5_SOLTU</name>
<dbReference type="HOGENOM" id="CLU_2675916_0_0_1"/>
<feature type="region of interest" description="Disordered" evidence="1">
    <location>
        <begin position="17"/>
        <end position="53"/>
    </location>
</feature>
<keyword evidence="3" id="KW-1185">Reference proteome</keyword>
<feature type="compositionally biased region" description="Basic and acidic residues" evidence="1">
    <location>
        <begin position="17"/>
        <end position="35"/>
    </location>
</feature>
<reference evidence="2" key="2">
    <citation type="submission" date="2015-06" db="UniProtKB">
        <authorList>
            <consortium name="EnsemblPlants"/>
        </authorList>
    </citation>
    <scope>IDENTIFICATION</scope>
    <source>
        <strain evidence="2">DM1-3 516 R44</strain>
    </source>
</reference>
<accession>M1DRH5</accession>
<proteinExistence type="predicted"/>
<dbReference type="AlphaFoldDB" id="M1DRH5"/>
<organism evidence="2 3">
    <name type="scientific">Solanum tuberosum</name>
    <name type="common">Potato</name>
    <dbReference type="NCBI Taxonomy" id="4113"/>
    <lineage>
        <taxon>Eukaryota</taxon>
        <taxon>Viridiplantae</taxon>
        <taxon>Streptophyta</taxon>
        <taxon>Embryophyta</taxon>
        <taxon>Tracheophyta</taxon>
        <taxon>Spermatophyta</taxon>
        <taxon>Magnoliopsida</taxon>
        <taxon>eudicotyledons</taxon>
        <taxon>Gunneridae</taxon>
        <taxon>Pentapetalae</taxon>
        <taxon>asterids</taxon>
        <taxon>lamiids</taxon>
        <taxon>Solanales</taxon>
        <taxon>Solanaceae</taxon>
        <taxon>Solanoideae</taxon>
        <taxon>Solaneae</taxon>
        <taxon>Solanum</taxon>
    </lineage>
</organism>
<evidence type="ECO:0000256" key="1">
    <source>
        <dbReference type="SAM" id="MobiDB-lite"/>
    </source>
</evidence>